<dbReference type="PANTHER" id="PTHR30074:SF6">
    <property type="entry name" value="FORMATE DEHYDROGENASE GAMMA SUBUNIT"/>
    <property type="match status" value="1"/>
</dbReference>
<protein>
    <submittedName>
        <fullName evidence="8">Formate dehydrogenase subunit gamma</fullName>
    </submittedName>
</protein>
<dbReference type="Proteomes" id="UP001501237">
    <property type="component" value="Unassembled WGS sequence"/>
</dbReference>
<dbReference type="Gene3D" id="1.20.950.20">
    <property type="entry name" value="Transmembrane di-heme cytochromes, Chain C"/>
    <property type="match status" value="1"/>
</dbReference>
<keyword evidence="5 6" id="KW-0472">Membrane</keyword>
<keyword evidence="3 6" id="KW-0812">Transmembrane</keyword>
<evidence type="ECO:0000256" key="2">
    <source>
        <dbReference type="ARBA" id="ARBA00022475"/>
    </source>
</evidence>
<feature type="domain" description="Cytochrome b561 bacterial/Ni-hydrogenase" evidence="7">
    <location>
        <begin position="6"/>
        <end position="183"/>
    </location>
</feature>
<dbReference type="InterPro" id="IPR011577">
    <property type="entry name" value="Cyt_b561_bac/Ni-Hgenase"/>
</dbReference>
<name>A0ABP6QH34_9ACTN</name>
<dbReference type="SUPFAM" id="SSF81342">
    <property type="entry name" value="Transmembrane di-heme cytochromes"/>
    <property type="match status" value="1"/>
</dbReference>
<evidence type="ECO:0000313" key="9">
    <source>
        <dbReference type="Proteomes" id="UP001501237"/>
    </source>
</evidence>
<dbReference type="InterPro" id="IPR051817">
    <property type="entry name" value="FDH_cytochrome_b556_subunit"/>
</dbReference>
<evidence type="ECO:0000256" key="3">
    <source>
        <dbReference type="ARBA" id="ARBA00022692"/>
    </source>
</evidence>
<evidence type="ECO:0000256" key="4">
    <source>
        <dbReference type="ARBA" id="ARBA00022989"/>
    </source>
</evidence>
<evidence type="ECO:0000256" key="5">
    <source>
        <dbReference type="ARBA" id="ARBA00023136"/>
    </source>
</evidence>
<accession>A0ABP6QH34</accession>
<dbReference type="PANTHER" id="PTHR30074">
    <property type="entry name" value="FORMATE DEHYDROGENASE, NITRATE-INDUCIBLE, CYTOCHROME B556 FDN SUBUNIT"/>
    <property type="match status" value="1"/>
</dbReference>
<feature type="transmembrane region" description="Helical" evidence="6">
    <location>
        <begin position="154"/>
        <end position="171"/>
    </location>
</feature>
<evidence type="ECO:0000313" key="8">
    <source>
        <dbReference type="EMBL" id="GAA3230263.1"/>
    </source>
</evidence>
<sequence>MSRLPRFSRGERAIHHLTALLMIVCLATALCLYFPPVSTAVGRRDLIKPIHIWAGYLLPLPMLLGWISRAFRDDLRRLNRFTPGDWEWMRRKDRRDTSGGVGIVEVGKFNAGQKLNAAFTAGAILVMLATGTIMTFPSPWPDDWRTGATFVHDWLFIGIFVVFLGHLWYAVRDRGALEGMTTGSVTPEWAAEHHSEWFREVNGQSPPARP</sequence>
<dbReference type="InterPro" id="IPR016174">
    <property type="entry name" value="Di-haem_cyt_TM"/>
</dbReference>
<feature type="transmembrane region" description="Helical" evidence="6">
    <location>
        <begin position="115"/>
        <end position="134"/>
    </location>
</feature>
<feature type="transmembrane region" description="Helical" evidence="6">
    <location>
        <begin position="50"/>
        <end position="71"/>
    </location>
</feature>
<keyword evidence="4 6" id="KW-1133">Transmembrane helix</keyword>
<dbReference type="RefSeq" id="WP_344835182.1">
    <property type="nucleotide sequence ID" value="NZ_BAAAUV010000020.1"/>
</dbReference>
<evidence type="ECO:0000256" key="1">
    <source>
        <dbReference type="ARBA" id="ARBA00004651"/>
    </source>
</evidence>
<proteinExistence type="predicted"/>
<comment type="subcellular location">
    <subcellularLocation>
        <location evidence="1">Cell membrane</location>
        <topology evidence="1">Multi-pass membrane protein</topology>
    </subcellularLocation>
</comment>
<comment type="caution">
    <text evidence="8">The sequence shown here is derived from an EMBL/GenBank/DDBJ whole genome shotgun (WGS) entry which is preliminary data.</text>
</comment>
<evidence type="ECO:0000259" key="7">
    <source>
        <dbReference type="Pfam" id="PF01292"/>
    </source>
</evidence>
<gene>
    <name evidence="8" type="ORF">GCM10010468_60610</name>
</gene>
<dbReference type="Pfam" id="PF01292">
    <property type="entry name" value="Ni_hydr_CYTB"/>
    <property type="match status" value="1"/>
</dbReference>
<evidence type="ECO:0000256" key="6">
    <source>
        <dbReference type="SAM" id="Phobius"/>
    </source>
</evidence>
<organism evidence="8 9">
    <name type="scientific">Actinocorallia longicatena</name>
    <dbReference type="NCBI Taxonomy" id="111803"/>
    <lineage>
        <taxon>Bacteria</taxon>
        <taxon>Bacillati</taxon>
        <taxon>Actinomycetota</taxon>
        <taxon>Actinomycetes</taxon>
        <taxon>Streptosporangiales</taxon>
        <taxon>Thermomonosporaceae</taxon>
        <taxon>Actinocorallia</taxon>
    </lineage>
</organism>
<keyword evidence="9" id="KW-1185">Reference proteome</keyword>
<keyword evidence="2" id="KW-1003">Cell membrane</keyword>
<reference evidence="9" key="1">
    <citation type="journal article" date="2019" name="Int. J. Syst. Evol. Microbiol.">
        <title>The Global Catalogue of Microorganisms (GCM) 10K type strain sequencing project: providing services to taxonomists for standard genome sequencing and annotation.</title>
        <authorList>
            <consortium name="The Broad Institute Genomics Platform"/>
            <consortium name="The Broad Institute Genome Sequencing Center for Infectious Disease"/>
            <person name="Wu L."/>
            <person name="Ma J."/>
        </authorList>
    </citation>
    <scope>NUCLEOTIDE SEQUENCE [LARGE SCALE GENOMIC DNA]</scope>
    <source>
        <strain evidence="9">JCM 9377</strain>
    </source>
</reference>
<dbReference type="EMBL" id="BAAAUV010000020">
    <property type="protein sequence ID" value="GAA3230263.1"/>
    <property type="molecule type" value="Genomic_DNA"/>
</dbReference>